<keyword evidence="4" id="KW-1185">Reference proteome</keyword>
<proteinExistence type="predicted"/>
<protein>
    <recommendedName>
        <fullName evidence="5">Type 4 fimbrial biogenesis protein PilX N-terminal domain-containing protein</fullName>
    </recommendedName>
</protein>
<evidence type="ECO:0000256" key="2">
    <source>
        <dbReference type="SAM" id="SignalP"/>
    </source>
</evidence>
<evidence type="ECO:0000256" key="1">
    <source>
        <dbReference type="SAM" id="MobiDB-lite"/>
    </source>
</evidence>
<organism evidence="3 4">
    <name type="scientific">Halomonas binhaiensis</name>
    <dbReference type="NCBI Taxonomy" id="2562282"/>
    <lineage>
        <taxon>Bacteria</taxon>
        <taxon>Pseudomonadati</taxon>
        <taxon>Pseudomonadota</taxon>
        <taxon>Gammaproteobacteria</taxon>
        <taxon>Oceanospirillales</taxon>
        <taxon>Halomonadaceae</taxon>
        <taxon>Halomonas</taxon>
    </lineage>
</organism>
<dbReference type="RefSeq" id="WP_149283242.1">
    <property type="nucleotide sequence ID" value="NZ_CP038437.2"/>
</dbReference>
<dbReference type="AlphaFoldDB" id="A0A5C1NFT9"/>
<keyword evidence="2" id="KW-0732">Signal</keyword>
<accession>A0A5C1NFT9</accession>
<name>A0A5C1NFT9_9GAMM</name>
<dbReference type="Proteomes" id="UP000324285">
    <property type="component" value="Chromosome"/>
</dbReference>
<feature type="region of interest" description="Disordered" evidence="1">
    <location>
        <begin position="96"/>
        <end position="117"/>
    </location>
</feature>
<feature type="chain" id="PRO_5022866209" description="Type 4 fimbrial biogenesis protein PilX N-terminal domain-containing protein" evidence="2">
    <location>
        <begin position="29"/>
        <end position="179"/>
    </location>
</feature>
<dbReference type="KEGG" id="hbh:E4T21_02550"/>
<evidence type="ECO:0000313" key="3">
    <source>
        <dbReference type="EMBL" id="QEM80559.1"/>
    </source>
</evidence>
<sequence length="179" mass="19139">MSPRQAQTGASLLMVLMLLLATSMAALSAMTSALVNQHLATNMHALTQANMAAEWGGSVLIDSELIGRELADSTPASEDQYLDCEALSLQPTSSLLASSSLGSSSPRSSSRRGEASHTWSPDIAIAPNGAVSYRYASCRYQGYKALMVMGSVRNGDTILARHFLIIRHAADGQYMWRDG</sequence>
<evidence type="ECO:0000313" key="4">
    <source>
        <dbReference type="Proteomes" id="UP000324285"/>
    </source>
</evidence>
<evidence type="ECO:0008006" key="5">
    <source>
        <dbReference type="Google" id="ProtNLM"/>
    </source>
</evidence>
<gene>
    <name evidence="3" type="ORF">E4T21_02550</name>
</gene>
<reference evidence="3" key="1">
    <citation type="submission" date="2021-02" db="EMBL/GenBank/DDBJ databases">
        <title>Strain Y2R2, a novel species of the genus Halomonas.</title>
        <authorList>
            <person name="Huang H."/>
        </authorList>
    </citation>
    <scope>NUCLEOTIDE SEQUENCE</scope>
    <source>
        <strain evidence="3">Y2R2</strain>
    </source>
</reference>
<dbReference type="EMBL" id="CP038437">
    <property type="protein sequence ID" value="QEM80559.1"/>
    <property type="molecule type" value="Genomic_DNA"/>
</dbReference>
<feature type="signal peptide" evidence="2">
    <location>
        <begin position="1"/>
        <end position="28"/>
    </location>
</feature>
<feature type="compositionally biased region" description="Low complexity" evidence="1">
    <location>
        <begin position="96"/>
        <end position="108"/>
    </location>
</feature>